<dbReference type="Proteomes" id="UP000192934">
    <property type="component" value="Chromosome I"/>
</dbReference>
<dbReference type="STRING" id="941907.SAMN06295910_1026"/>
<dbReference type="AlphaFoldDB" id="A0A1X7G2K9"/>
<organism evidence="2 3">
    <name type="scientific">Allosphingosinicella indica</name>
    <dbReference type="NCBI Taxonomy" id="941907"/>
    <lineage>
        <taxon>Bacteria</taxon>
        <taxon>Pseudomonadati</taxon>
        <taxon>Pseudomonadota</taxon>
        <taxon>Alphaproteobacteria</taxon>
        <taxon>Sphingomonadales</taxon>
        <taxon>Sphingomonadaceae</taxon>
        <taxon>Allosphingosinicella</taxon>
    </lineage>
</organism>
<gene>
    <name evidence="2" type="ORF">SAMN06295910_1026</name>
</gene>
<keyword evidence="3" id="KW-1185">Reference proteome</keyword>
<evidence type="ECO:0008006" key="4">
    <source>
        <dbReference type="Google" id="ProtNLM"/>
    </source>
</evidence>
<name>A0A1X7G2K9_9SPHN</name>
<evidence type="ECO:0000313" key="2">
    <source>
        <dbReference type="EMBL" id="SMF62861.1"/>
    </source>
</evidence>
<keyword evidence="1" id="KW-0732">Signal</keyword>
<protein>
    <recommendedName>
        <fullName evidence="4">Lipoprotein</fullName>
    </recommendedName>
</protein>
<reference evidence="3" key="1">
    <citation type="submission" date="2017-04" db="EMBL/GenBank/DDBJ databases">
        <authorList>
            <person name="Varghese N."/>
            <person name="Submissions S."/>
        </authorList>
    </citation>
    <scope>NUCLEOTIDE SEQUENCE [LARGE SCALE GENOMIC DNA]</scope>
    <source>
        <strain evidence="3">Dd16</strain>
    </source>
</reference>
<evidence type="ECO:0000313" key="3">
    <source>
        <dbReference type="Proteomes" id="UP000192934"/>
    </source>
</evidence>
<sequence length="214" mass="22467">MKVPMSAALASALALAACGPKALELPADPIDRAATCGVVAAANARSQVAELKAPLPFEAQTKIVHYTMIAASNGGTFDPKIAGTVSERMAALQEGITEGKWQDLIPACAEAYPVAEKTDVTLPSDSFEAGLGCDSTIDFLSDAMRANEADYADQYGEMAGLQREFDRSLAPGLNARAGSRLEEQRDLRNKAVAEFTGLGSPAALLQQCEARFGD</sequence>
<accession>A0A1X7G2K9</accession>
<proteinExistence type="predicted"/>
<feature type="signal peptide" evidence="1">
    <location>
        <begin position="1"/>
        <end position="16"/>
    </location>
</feature>
<dbReference type="EMBL" id="LT840185">
    <property type="protein sequence ID" value="SMF62861.1"/>
    <property type="molecule type" value="Genomic_DNA"/>
</dbReference>
<evidence type="ECO:0000256" key="1">
    <source>
        <dbReference type="SAM" id="SignalP"/>
    </source>
</evidence>
<feature type="chain" id="PRO_5012643190" description="Lipoprotein" evidence="1">
    <location>
        <begin position="17"/>
        <end position="214"/>
    </location>
</feature>
<dbReference type="PROSITE" id="PS51257">
    <property type="entry name" value="PROKAR_LIPOPROTEIN"/>
    <property type="match status" value="1"/>
</dbReference>